<organism evidence="3 4">
    <name type="scientific">Streptomyces macrosporus</name>
    <dbReference type="NCBI Taxonomy" id="44032"/>
    <lineage>
        <taxon>Bacteria</taxon>
        <taxon>Bacillati</taxon>
        <taxon>Actinomycetota</taxon>
        <taxon>Actinomycetes</taxon>
        <taxon>Kitasatosporales</taxon>
        <taxon>Streptomycetaceae</taxon>
        <taxon>Streptomyces</taxon>
    </lineage>
</organism>
<feature type="region of interest" description="Disordered" evidence="1">
    <location>
        <begin position="270"/>
        <end position="315"/>
    </location>
</feature>
<gene>
    <name evidence="3" type="ORF">GCM10010405_00930</name>
</gene>
<sequence>MSELDHADRPVTAGTADAEAHTGRSDAELTELLRTGRHQAGPAARELRRRHLPAVPAYARLCGGTRQAGDRLCSEAFALGVRQARQGRDPREPWRHHLMLLVHTVAARWAAEGHGDRLRPDFAAWLDGAGALRSERAPALLAGYRGLPGRTRGVLWYGVVDEEADRSTGTLIGVEPHEVAALRARALDALGRAYLGVRLKRRGEPRCHGFRRIIEVSVAEDRHSGDLDEHLATCPCCGPAVELMRRMRREPRTVLADGLLLWGGADHLAQGPFPVPEEPGATAPDRPPAPEDGDRPTAAIGVPSPEDGGPADAWPDRARRLLGRRPPRPWAVAVLGCAVTAAVLAAVLTAVGGGEWEPADGGTALPAAPRPTVAVTATVSPSPSAPPDGEETRPPARSQSPTPPAGSAERRPTTAPAPPPRPGEHFAPLVNAASGLCLDIADGVVEKRADVLTARCGSAPTQRWRLDERGLLHSYADPSFCLDSRGDTDRGVGIWPCSSVDGDNGENLLFVVDGLGVIRPRIAPDFALSPSSGTPGGPMLLEPAENRGDQRWTVGRP</sequence>
<dbReference type="Pfam" id="PF00652">
    <property type="entry name" value="Ricin_B_lectin"/>
    <property type="match status" value="1"/>
</dbReference>
<dbReference type="SMART" id="SM00458">
    <property type="entry name" value="RICIN"/>
    <property type="match status" value="1"/>
</dbReference>
<dbReference type="InterPro" id="IPR035992">
    <property type="entry name" value="Ricin_B-like_lectins"/>
</dbReference>
<reference evidence="3 4" key="1">
    <citation type="journal article" date="2019" name="Int. J. Syst. Evol. Microbiol.">
        <title>The Global Catalogue of Microorganisms (GCM) 10K type strain sequencing project: providing services to taxonomists for standard genome sequencing and annotation.</title>
        <authorList>
            <consortium name="The Broad Institute Genomics Platform"/>
            <consortium name="The Broad Institute Genome Sequencing Center for Infectious Disease"/>
            <person name="Wu L."/>
            <person name="Ma J."/>
        </authorList>
    </citation>
    <scope>NUCLEOTIDE SEQUENCE [LARGE SCALE GENOMIC DNA]</scope>
    <source>
        <strain evidence="3 4">JCM 6305</strain>
    </source>
</reference>
<feature type="domain" description="Ricin B lectin" evidence="2">
    <location>
        <begin position="424"/>
        <end position="555"/>
    </location>
</feature>
<comment type="caution">
    <text evidence="3">The sequence shown here is derived from an EMBL/GenBank/DDBJ whole genome shotgun (WGS) entry which is preliminary data.</text>
</comment>
<feature type="region of interest" description="Disordered" evidence="1">
    <location>
        <begin position="528"/>
        <end position="557"/>
    </location>
</feature>
<accession>A0ABN3J5C4</accession>
<dbReference type="RefSeq" id="WP_344319965.1">
    <property type="nucleotide sequence ID" value="NZ_BAAASZ010000003.1"/>
</dbReference>
<protein>
    <submittedName>
        <fullName evidence="3">RICIN domain-containing protein</fullName>
    </submittedName>
</protein>
<dbReference type="SUPFAM" id="SSF50370">
    <property type="entry name" value="Ricin B-like lectins"/>
    <property type="match status" value="1"/>
</dbReference>
<dbReference type="Proteomes" id="UP001501638">
    <property type="component" value="Unassembled WGS sequence"/>
</dbReference>
<dbReference type="InterPro" id="IPR000772">
    <property type="entry name" value="Ricin_B_lectin"/>
</dbReference>
<evidence type="ECO:0000259" key="2">
    <source>
        <dbReference type="SMART" id="SM00458"/>
    </source>
</evidence>
<proteinExistence type="predicted"/>
<evidence type="ECO:0000313" key="4">
    <source>
        <dbReference type="Proteomes" id="UP001501638"/>
    </source>
</evidence>
<feature type="region of interest" description="Disordered" evidence="1">
    <location>
        <begin position="1"/>
        <end position="24"/>
    </location>
</feature>
<feature type="region of interest" description="Disordered" evidence="1">
    <location>
        <begin position="374"/>
        <end position="426"/>
    </location>
</feature>
<dbReference type="PROSITE" id="PS50231">
    <property type="entry name" value="RICIN_B_LECTIN"/>
    <property type="match status" value="1"/>
</dbReference>
<evidence type="ECO:0000313" key="3">
    <source>
        <dbReference type="EMBL" id="GAA2422482.1"/>
    </source>
</evidence>
<name>A0ABN3J5C4_9ACTN</name>
<keyword evidence="4" id="KW-1185">Reference proteome</keyword>
<evidence type="ECO:0000256" key="1">
    <source>
        <dbReference type="SAM" id="MobiDB-lite"/>
    </source>
</evidence>
<dbReference type="Gene3D" id="2.80.10.50">
    <property type="match status" value="1"/>
</dbReference>
<dbReference type="EMBL" id="BAAASZ010000003">
    <property type="protein sequence ID" value="GAA2422482.1"/>
    <property type="molecule type" value="Genomic_DNA"/>
</dbReference>